<keyword evidence="1" id="KW-0732">Signal</keyword>
<dbReference type="Proteomes" id="UP000003711">
    <property type="component" value="Unassembled WGS sequence"/>
</dbReference>
<name>E2NID7_9BACE</name>
<comment type="caution">
    <text evidence="2">The sequence shown here is derived from an EMBL/GenBank/DDBJ whole genome shotgun (WGS) entry which is preliminary data.</text>
</comment>
<dbReference type="HOGENOM" id="CLU_1581780_0_0_10"/>
<gene>
    <name evidence="2" type="ORF">BACCELL_04070</name>
</gene>
<reference evidence="2 3" key="1">
    <citation type="submission" date="2008-12" db="EMBL/GenBank/DDBJ databases">
        <authorList>
            <person name="Fulton L."/>
            <person name="Clifton S."/>
            <person name="Fulton B."/>
            <person name="Xu J."/>
            <person name="Minx P."/>
            <person name="Pepin K.H."/>
            <person name="Johnson M."/>
            <person name="Bhonagiri V."/>
            <person name="Nash W.E."/>
            <person name="Mardis E.R."/>
            <person name="Wilson R.K."/>
        </authorList>
    </citation>
    <scope>NUCLEOTIDE SEQUENCE [LARGE SCALE GENOMIC DNA]</scope>
    <source>
        <strain evidence="2 3">DSM 14838</strain>
    </source>
</reference>
<feature type="non-terminal residue" evidence="2">
    <location>
        <position position="169"/>
    </location>
</feature>
<feature type="chain" id="PRO_5003161254" evidence="1">
    <location>
        <begin position="22"/>
        <end position="169"/>
    </location>
</feature>
<evidence type="ECO:0000256" key="1">
    <source>
        <dbReference type="SAM" id="SignalP"/>
    </source>
</evidence>
<sequence>MIMKRTFLLLFSLFSLVSLQAENKVSLTLIPPGKITNKVDLDIRGGIVNESASQQTYQVALYWNKENKNALLYETVVTIPAGKAETVKVVIPTKDRVGKNKVIFKVANEGKAYRKTKDIEVIESDIRSIQQISGAWTGIYHWSEIEGKHWNQDIKKMTDDQWRELIRSM</sequence>
<accession>E2NID7</accession>
<protein>
    <submittedName>
        <fullName evidence="2">Uncharacterized protein</fullName>
    </submittedName>
</protein>
<dbReference type="EMBL" id="ACCH01000305">
    <property type="protein sequence ID" value="EEF88330.1"/>
    <property type="molecule type" value="Genomic_DNA"/>
</dbReference>
<dbReference type="AlphaFoldDB" id="E2NID7"/>
<organism evidence="2 3">
    <name type="scientific">Bacteroides cellulosilyticus DSM 14838</name>
    <dbReference type="NCBI Taxonomy" id="537012"/>
    <lineage>
        <taxon>Bacteria</taxon>
        <taxon>Pseudomonadati</taxon>
        <taxon>Bacteroidota</taxon>
        <taxon>Bacteroidia</taxon>
        <taxon>Bacteroidales</taxon>
        <taxon>Bacteroidaceae</taxon>
        <taxon>Bacteroides</taxon>
    </lineage>
</organism>
<reference evidence="2 3" key="2">
    <citation type="submission" date="2009-01" db="EMBL/GenBank/DDBJ databases">
        <title>Draft genome sequence of Bacteroides cellulosilyticus (DSM 14838).</title>
        <authorList>
            <person name="Sudarsanam P."/>
            <person name="Ley R."/>
            <person name="Guruge J."/>
            <person name="Turnbaugh P.J."/>
            <person name="Mahowald M."/>
            <person name="Liep D."/>
            <person name="Gordon J."/>
        </authorList>
    </citation>
    <scope>NUCLEOTIDE SEQUENCE [LARGE SCALE GENOMIC DNA]</scope>
    <source>
        <strain evidence="2 3">DSM 14838</strain>
    </source>
</reference>
<feature type="signal peptide" evidence="1">
    <location>
        <begin position="1"/>
        <end position="21"/>
    </location>
</feature>
<proteinExistence type="predicted"/>
<evidence type="ECO:0000313" key="3">
    <source>
        <dbReference type="Proteomes" id="UP000003711"/>
    </source>
</evidence>
<evidence type="ECO:0000313" key="2">
    <source>
        <dbReference type="EMBL" id="EEF88330.1"/>
    </source>
</evidence>